<evidence type="ECO:0008006" key="3">
    <source>
        <dbReference type="Google" id="ProtNLM"/>
    </source>
</evidence>
<name>A0ABD3F6Q0_9STRA</name>
<protein>
    <recommendedName>
        <fullName evidence="3">DUF659 domain-containing protein</fullName>
    </recommendedName>
</protein>
<accession>A0ABD3F6Q0</accession>
<evidence type="ECO:0000313" key="2">
    <source>
        <dbReference type="Proteomes" id="UP001632037"/>
    </source>
</evidence>
<dbReference type="AlphaFoldDB" id="A0ABD3F6Q0"/>
<keyword evidence="2" id="KW-1185">Reference proteome</keyword>
<dbReference type="Proteomes" id="UP001632037">
    <property type="component" value="Unassembled WGS sequence"/>
</dbReference>
<dbReference type="EMBL" id="JBIMZQ010000031">
    <property type="protein sequence ID" value="KAL3662535.1"/>
    <property type="molecule type" value="Genomic_DNA"/>
</dbReference>
<evidence type="ECO:0000313" key="1">
    <source>
        <dbReference type="EMBL" id="KAL3662535.1"/>
    </source>
</evidence>
<reference evidence="1 2" key="1">
    <citation type="submission" date="2024-09" db="EMBL/GenBank/DDBJ databases">
        <title>Genome sequencing and assembly of Phytophthora oleae, isolate VK10A, causative agent of rot of olive drupes.</title>
        <authorList>
            <person name="Conti Taguali S."/>
            <person name="Riolo M."/>
            <person name="La Spada F."/>
            <person name="Cacciola S.O."/>
            <person name="Dionisio G."/>
        </authorList>
    </citation>
    <scope>NUCLEOTIDE SEQUENCE [LARGE SCALE GENOMIC DNA]</scope>
    <source>
        <strain evidence="1 2">VK10A</strain>
    </source>
</reference>
<organism evidence="1 2">
    <name type="scientific">Phytophthora oleae</name>
    <dbReference type="NCBI Taxonomy" id="2107226"/>
    <lineage>
        <taxon>Eukaryota</taxon>
        <taxon>Sar</taxon>
        <taxon>Stramenopiles</taxon>
        <taxon>Oomycota</taxon>
        <taxon>Peronosporomycetes</taxon>
        <taxon>Peronosporales</taxon>
        <taxon>Peronosporaceae</taxon>
        <taxon>Phytophthora</taxon>
    </lineage>
</organism>
<comment type="caution">
    <text evidence="1">The sequence shown here is derived from an EMBL/GenBank/DDBJ whole genome shotgun (WGS) entry which is preliminary data.</text>
</comment>
<proteinExistence type="predicted"/>
<gene>
    <name evidence="1" type="ORF">V7S43_012390</name>
</gene>
<sequence length="184" mass="20205">MLAASTFRDLLAALYAKFCKATKDLLLHEHEAAHGLPFLNIHHDGWATGNGKVAALGTSVSSVDQSWQHREIALILTVGHSSHVASDVKKMICSRALDVYGVDINAMVQFSVSDTASAARKVSKLFEDSTPTDCSMHVLNLCLQDAMGLRENKETVEIYDPVTNTRKREQRYCTVGGRSRNAET</sequence>